<dbReference type="NCBIfam" id="TIGR00750">
    <property type="entry name" value="lao"/>
    <property type="match status" value="1"/>
</dbReference>
<evidence type="ECO:0000256" key="1">
    <source>
        <dbReference type="ARBA" id="ARBA00009625"/>
    </source>
</evidence>
<dbReference type="PANTHER" id="PTHR43087">
    <property type="entry name" value="LYSINE/ARGININE/ORNITHINE TRANSPORT SYSTEM KINASE"/>
    <property type="match status" value="1"/>
</dbReference>
<dbReference type="InterPro" id="IPR052040">
    <property type="entry name" value="GTPase/Isobutyryl-CoA_mutase"/>
</dbReference>
<feature type="domain" description="AAA+ ATPase" evidence="6">
    <location>
        <begin position="46"/>
        <end position="190"/>
    </location>
</feature>
<dbReference type="Proteomes" id="UP001565220">
    <property type="component" value="Unassembled WGS sequence"/>
</dbReference>
<protein>
    <submittedName>
        <fullName evidence="7">Methylmalonyl Co-A mutase-associated GTPase MeaB</fullName>
    </submittedName>
</protein>
<dbReference type="EMBL" id="JBGFFE010000021">
    <property type="protein sequence ID" value="MEY8764444.1"/>
    <property type="molecule type" value="Genomic_DNA"/>
</dbReference>
<evidence type="ECO:0000256" key="4">
    <source>
        <dbReference type="ARBA" id="ARBA00023134"/>
    </source>
</evidence>
<dbReference type="SUPFAM" id="SSF52540">
    <property type="entry name" value="P-loop containing nucleoside triphosphate hydrolases"/>
    <property type="match status" value="1"/>
</dbReference>
<dbReference type="RefSeq" id="WP_294184307.1">
    <property type="nucleotide sequence ID" value="NZ_JBGFFE010000021.1"/>
</dbReference>
<evidence type="ECO:0000256" key="5">
    <source>
        <dbReference type="ARBA" id="ARBA00023186"/>
    </source>
</evidence>
<keyword evidence="2" id="KW-0547">Nucleotide-binding</keyword>
<evidence type="ECO:0000313" key="8">
    <source>
        <dbReference type="Proteomes" id="UP001565220"/>
    </source>
</evidence>
<evidence type="ECO:0000256" key="2">
    <source>
        <dbReference type="ARBA" id="ARBA00022741"/>
    </source>
</evidence>
<sequence>MMDIEDIKRGVVSGQKRAAAKLITMMENEDSRSLELMKDLYHLTGRAKVIGITGPPGAGKSTVTDQIAKLIRKQGKKVGIIAVDPTSPFSHGAILGDRVRMNDLNTDSGVFIRSMGTRGALGGLSDAVYGTVNILDIFGMDYIFIETVGVGQSEVDIVKVADVVVMIMVPGLGDDIQTMKAGIMEIGDIFAVNKSDKEGAQRTAAEIEAMLSFSDKGGKLPPVLNITAKDNTGIDKLLSAIDECYDSMVSEGTLEERKKSKLKEKIIFILKNNLVKSALKLDYKTGMLKKLVEDVFNKKIDPYTASDTLYKNFKMGDEK</sequence>
<evidence type="ECO:0000259" key="6">
    <source>
        <dbReference type="SMART" id="SM00382"/>
    </source>
</evidence>
<keyword evidence="4" id="KW-0342">GTP-binding</keyword>
<evidence type="ECO:0000313" key="7">
    <source>
        <dbReference type="EMBL" id="MEY8764444.1"/>
    </source>
</evidence>
<keyword evidence="5" id="KW-0143">Chaperone</keyword>
<reference evidence="7 8" key="1">
    <citation type="submission" date="2024-08" db="EMBL/GenBank/DDBJ databases">
        <title>Clostridium lapicellarii sp. nov., and Clostridium renhuaiense sp. nov., two species isolated from the mud in a fermentation cellar used for producing sauce-flavour Chinese liquors.</title>
        <authorList>
            <person name="Yang F."/>
            <person name="Wang H."/>
            <person name="Chen L.Q."/>
            <person name="Zhou N."/>
            <person name="Lu J.J."/>
            <person name="Pu X.X."/>
            <person name="Wan B."/>
            <person name="Wang L."/>
            <person name="Liu S.J."/>
        </authorList>
    </citation>
    <scope>NUCLEOTIDE SEQUENCE [LARGE SCALE GENOMIC DNA]</scope>
    <source>
        <strain evidence="7 8">MT-113</strain>
    </source>
</reference>
<evidence type="ECO:0000256" key="3">
    <source>
        <dbReference type="ARBA" id="ARBA00022801"/>
    </source>
</evidence>
<organism evidence="7 8">
    <name type="scientific">Clostridium lapidicellarium</name>
    <dbReference type="NCBI Taxonomy" id="3240931"/>
    <lineage>
        <taxon>Bacteria</taxon>
        <taxon>Bacillati</taxon>
        <taxon>Bacillota</taxon>
        <taxon>Clostridia</taxon>
        <taxon>Eubacteriales</taxon>
        <taxon>Clostridiaceae</taxon>
        <taxon>Clostridium</taxon>
    </lineage>
</organism>
<keyword evidence="8" id="KW-1185">Reference proteome</keyword>
<comment type="similarity">
    <text evidence="1">Belongs to the SIMIBI class G3E GTPase family. ArgK/MeaB subfamily.</text>
</comment>
<proteinExistence type="inferred from homology"/>
<keyword evidence="3" id="KW-0378">Hydrolase</keyword>
<dbReference type="InterPro" id="IPR003593">
    <property type="entry name" value="AAA+_ATPase"/>
</dbReference>
<dbReference type="SMART" id="SM00382">
    <property type="entry name" value="AAA"/>
    <property type="match status" value="1"/>
</dbReference>
<dbReference type="PANTHER" id="PTHR43087:SF1">
    <property type="entry name" value="LAO_AO TRANSPORT SYSTEM ATPASE"/>
    <property type="match status" value="1"/>
</dbReference>
<dbReference type="InterPro" id="IPR027417">
    <property type="entry name" value="P-loop_NTPase"/>
</dbReference>
<gene>
    <name evidence="7" type="primary">meaB</name>
    <name evidence="7" type="ORF">AB8S09_12460</name>
</gene>
<dbReference type="CDD" id="cd03114">
    <property type="entry name" value="MMAA-like"/>
    <property type="match status" value="1"/>
</dbReference>
<comment type="caution">
    <text evidence="7">The sequence shown here is derived from an EMBL/GenBank/DDBJ whole genome shotgun (WGS) entry which is preliminary data.</text>
</comment>
<dbReference type="Pfam" id="PF03308">
    <property type="entry name" value="MeaB"/>
    <property type="match status" value="1"/>
</dbReference>
<dbReference type="InterPro" id="IPR005129">
    <property type="entry name" value="GTPase_ArgK"/>
</dbReference>
<name>A0ABV4DZX0_9CLOT</name>
<accession>A0ABV4DZX0</accession>
<dbReference type="Gene3D" id="3.40.50.300">
    <property type="entry name" value="P-loop containing nucleotide triphosphate hydrolases"/>
    <property type="match status" value="1"/>
</dbReference>